<organism evidence="3 4">
    <name type="scientific">Porites evermanni</name>
    <dbReference type="NCBI Taxonomy" id="104178"/>
    <lineage>
        <taxon>Eukaryota</taxon>
        <taxon>Metazoa</taxon>
        <taxon>Cnidaria</taxon>
        <taxon>Anthozoa</taxon>
        <taxon>Hexacorallia</taxon>
        <taxon>Scleractinia</taxon>
        <taxon>Fungiina</taxon>
        <taxon>Poritidae</taxon>
        <taxon>Porites</taxon>
    </lineage>
</organism>
<name>A0ABN8N4V3_9CNID</name>
<evidence type="ECO:0000259" key="2">
    <source>
        <dbReference type="PROSITE" id="PS51471"/>
    </source>
</evidence>
<accession>A0ABN8N4V3</accession>
<dbReference type="EMBL" id="CALNXI010000741">
    <property type="protein sequence ID" value="CAH3043032.1"/>
    <property type="molecule type" value="Genomic_DNA"/>
</dbReference>
<dbReference type="Pfam" id="PF14226">
    <property type="entry name" value="DIOX_N"/>
    <property type="match status" value="1"/>
</dbReference>
<proteinExistence type="inferred from homology"/>
<dbReference type="InterPro" id="IPR044861">
    <property type="entry name" value="IPNS-like_FE2OG_OXY"/>
</dbReference>
<comment type="similarity">
    <text evidence="1">Belongs to the iron/ascorbate-dependent oxidoreductase family.</text>
</comment>
<evidence type="ECO:0000313" key="3">
    <source>
        <dbReference type="EMBL" id="CAH3043032.1"/>
    </source>
</evidence>
<keyword evidence="1" id="KW-0479">Metal-binding</keyword>
<dbReference type="InterPro" id="IPR005123">
    <property type="entry name" value="Oxoglu/Fe-dep_dioxygenase_dom"/>
</dbReference>
<sequence length="317" mass="35185">MADEGAIPLVDFSVMGLNCANPPSQDDESVKLLAEKIHTAFSTIGFVYLSNHGISDEEAKVRKAGDGFFNLPVGVKKSYSRPSDGRNFGWVSLERESLNPSRPGDLKEAFNVCELDEESQRWPDKEAPEFKPVVISFFKKCTDLALRIIDVVSIGLKLKDPKWLSRVHGGIGTAENATALRLLYYPPLPEDSDIKPGQVRCGEHSDYGSITLLFQDDVGGLEVLPVNGEYTAAKPVAGTVLVNIGDLMQQWTADKLRSTKHRVLIPEEELKRKILRRSLAFFVHPNNDVMIECLDGSNKYPPITGMGYLQQRFAATY</sequence>
<keyword evidence="1" id="KW-0408">Iron</keyword>
<keyword evidence="4" id="KW-1185">Reference proteome</keyword>
<evidence type="ECO:0000256" key="1">
    <source>
        <dbReference type="RuleBase" id="RU003682"/>
    </source>
</evidence>
<dbReference type="InterPro" id="IPR050231">
    <property type="entry name" value="Iron_ascorbate_oxido_reductase"/>
</dbReference>
<evidence type="ECO:0000313" key="4">
    <source>
        <dbReference type="Proteomes" id="UP001159427"/>
    </source>
</evidence>
<dbReference type="PANTHER" id="PTHR47990">
    <property type="entry name" value="2-OXOGLUTARATE (2OG) AND FE(II)-DEPENDENT OXYGENASE SUPERFAMILY PROTEIN-RELATED"/>
    <property type="match status" value="1"/>
</dbReference>
<dbReference type="SUPFAM" id="SSF51197">
    <property type="entry name" value="Clavaminate synthase-like"/>
    <property type="match status" value="1"/>
</dbReference>
<dbReference type="InterPro" id="IPR027443">
    <property type="entry name" value="IPNS-like_sf"/>
</dbReference>
<dbReference type="PRINTS" id="PR00682">
    <property type="entry name" value="IPNSYNTHASE"/>
</dbReference>
<dbReference type="InterPro" id="IPR026992">
    <property type="entry name" value="DIOX_N"/>
</dbReference>
<dbReference type="Proteomes" id="UP001159427">
    <property type="component" value="Unassembled WGS sequence"/>
</dbReference>
<comment type="caution">
    <text evidence="3">The sequence shown here is derived from an EMBL/GenBank/DDBJ whole genome shotgun (WGS) entry which is preliminary data.</text>
</comment>
<dbReference type="PROSITE" id="PS51471">
    <property type="entry name" value="FE2OG_OXY"/>
    <property type="match status" value="1"/>
</dbReference>
<keyword evidence="1" id="KW-0560">Oxidoreductase</keyword>
<dbReference type="Pfam" id="PF03171">
    <property type="entry name" value="2OG-FeII_Oxy"/>
    <property type="match status" value="1"/>
</dbReference>
<feature type="domain" description="Fe2OG dioxygenase" evidence="2">
    <location>
        <begin position="176"/>
        <end position="285"/>
    </location>
</feature>
<protein>
    <recommendedName>
        <fullName evidence="2">Fe2OG dioxygenase domain-containing protein</fullName>
    </recommendedName>
</protein>
<dbReference type="Gene3D" id="2.60.120.330">
    <property type="entry name" value="B-lactam Antibiotic, Isopenicillin N Synthase, Chain"/>
    <property type="match status" value="1"/>
</dbReference>
<reference evidence="3 4" key="1">
    <citation type="submission" date="2022-05" db="EMBL/GenBank/DDBJ databases">
        <authorList>
            <consortium name="Genoscope - CEA"/>
            <person name="William W."/>
        </authorList>
    </citation>
    <scope>NUCLEOTIDE SEQUENCE [LARGE SCALE GENOMIC DNA]</scope>
</reference>
<gene>
    <name evidence="3" type="ORF">PEVE_00040532</name>
</gene>